<dbReference type="InterPro" id="IPR015421">
    <property type="entry name" value="PyrdxlP-dep_Trfase_major"/>
</dbReference>
<accession>A0A2T6B2U8</accession>
<dbReference type="InterPro" id="IPR022278">
    <property type="entry name" value="Pser_aminoTfrase"/>
</dbReference>
<dbReference type="EC" id="2.6.1.52" evidence="4"/>
<evidence type="ECO:0000256" key="10">
    <source>
        <dbReference type="ARBA" id="ARBA00023299"/>
    </source>
</evidence>
<evidence type="ECO:0000256" key="3">
    <source>
        <dbReference type="ARBA" id="ARBA00006904"/>
    </source>
</evidence>
<evidence type="ECO:0000256" key="8">
    <source>
        <dbReference type="ARBA" id="ARBA00022679"/>
    </source>
</evidence>
<comment type="pathway">
    <text evidence="2">Amino-acid biosynthesis; L-serine biosynthesis; L-serine from 3-phospho-D-glycerate: step 2/3.</text>
</comment>
<keyword evidence="7" id="KW-0028">Amino-acid biosynthesis</keyword>
<dbReference type="AlphaFoldDB" id="A0A2T6B2U8"/>
<dbReference type="InterPro" id="IPR015424">
    <property type="entry name" value="PyrdxlP-dep_Trfase"/>
</dbReference>
<evidence type="ECO:0000256" key="11">
    <source>
        <dbReference type="ARBA" id="ARBA00049007"/>
    </source>
</evidence>
<dbReference type="PANTHER" id="PTHR21152">
    <property type="entry name" value="AMINOTRANSFERASE CLASS V"/>
    <property type="match status" value="1"/>
</dbReference>
<comment type="cofactor">
    <cofactor evidence="1">
        <name>pyridoxal 5'-phosphate</name>
        <dbReference type="ChEBI" id="CHEBI:597326"/>
    </cofactor>
</comment>
<comment type="caution">
    <text evidence="12">The sequence shown here is derived from an EMBL/GenBank/DDBJ whole genome shotgun (WGS) entry which is preliminary data.</text>
</comment>
<dbReference type="Gene3D" id="3.90.1150.10">
    <property type="entry name" value="Aspartate Aminotransferase, domain 1"/>
    <property type="match status" value="1"/>
</dbReference>
<dbReference type="GO" id="GO:0004648">
    <property type="term" value="F:O-phospho-L-serine:2-oxoglutarate aminotransferase activity"/>
    <property type="evidence" value="ECO:0007669"/>
    <property type="project" value="UniProtKB-EC"/>
</dbReference>
<keyword evidence="6 12" id="KW-0032">Aminotransferase</keyword>
<keyword evidence="8 12" id="KW-0808">Transferase</keyword>
<keyword evidence="10" id="KW-0718">Serine biosynthesis</keyword>
<comment type="catalytic activity">
    <reaction evidence="11">
        <text>O-phospho-L-serine + 2-oxoglutarate = 3-phosphooxypyruvate + L-glutamate</text>
        <dbReference type="Rhea" id="RHEA:14329"/>
        <dbReference type="ChEBI" id="CHEBI:16810"/>
        <dbReference type="ChEBI" id="CHEBI:18110"/>
        <dbReference type="ChEBI" id="CHEBI:29985"/>
        <dbReference type="ChEBI" id="CHEBI:57524"/>
        <dbReference type="EC" id="2.6.1.52"/>
    </reaction>
</comment>
<dbReference type="GO" id="GO:0008453">
    <property type="term" value="F:alanine-glyoxylate transaminase activity"/>
    <property type="evidence" value="ECO:0007669"/>
    <property type="project" value="TreeGrafter"/>
</dbReference>
<dbReference type="InterPro" id="IPR006271">
    <property type="entry name" value="Pser_aminoTfrase_methanosarc"/>
</dbReference>
<proteinExistence type="inferred from homology"/>
<protein>
    <recommendedName>
        <fullName evidence="4">phosphoserine transaminase</fullName>
        <ecNumber evidence="4">2.6.1.52</ecNumber>
    </recommendedName>
</protein>
<evidence type="ECO:0000256" key="7">
    <source>
        <dbReference type="ARBA" id="ARBA00022605"/>
    </source>
</evidence>
<dbReference type="GO" id="GO:0006564">
    <property type="term" value="P:L-serine biosynthetic process"/>
    <property type="evidence" value="ECO:0007669"/>
    <property type="project" value="UniProtKB-KW"/>
</dbReference>
<name>A0A2T6B2U8_9RHOB</name>
<dbReference type="InterPro" id="IPR015422">
    <property type="entry name" value="PyrdxlP-dep_Trfase_small"/>
</dbReference>
<evidence type="ECO:0000256" key="2">
    <source>
        <dbReference type="ARBA" id="ARBA00005099"/>
    </source>
</evidence>
<reference evidence="12 13" key="1">
    <citation type="submission" date="2018-04" db="EMBL/GenBank/DDBJ databases">
        <title>Genomic Encyclopedia of Archaeal and Bacterial Type Strains, Phase II (KMG-II): from individual species to whole genera.</title>
        <authorList>
            <person name="Goeker M."/>
        </authorList>
    </citation>
    <scope>NUCLEOTIDE SEQUENCE [LARGE SCALE GENOMIC DNA]</scope>
    <source>
        <strain evidence="12 13">DSM 21823</strain>
    </source>
</reference>
<evidence type="ECO:0000313" key="12">
    <source>
        <dbReference type="EMBL" id="PTX50396.1"/>
    </source>
</evidence>
<evidence type="ECO:0000256" key="4">
    <source>
        <dbReference type="ARBA" id="ARBA00013030"/>
    </source>
</evidence>
<dbReference type="PANTHER" id="PTHR21152:SF40">
    <property type="entry name" value="ALANINE--GLYOXYLATE AMINOTRANSFERASE"/>
    <property type="match status" value="1"/>
</dbReference>
<dbReference type="NCBIfam" id="TIGR01365">
    <property type="entry name" value="serC_2"/>
    <property type="match status" value="1"/>
</dbReference>
<sequence length="385" mass="41044">MADLIAPAARPANPRFSSGPCAKLPGFTLDMLADAPLGRSHRAAVGKAKLKEAIDLTREILGVPAEYRIGIVPASDTGAVEMALWSLLGARPVEMLAWESFGEGWVTDVVKQLKLDAKVQKAGYGEIVDFTTVDFDRDVVFTWNGTTSGVRLPNGDAIPANRAGLTICDATSAAFAMDLPWDKLDVTTFSWQKVLGGEGGHGVLILSPRAVERLESYTPAWPMPKIFRMTKGGKLIEGIFTGETINTPSMLCVEDYLVALKWAKSIGGLKGLIARSEGNARAIADFIADKDWIANLAVDPATASCTSVCLKFTDARIRDGAAFAKAVAKRLEKEGVALDAGAYRDAPPGLRIWCGATVETTDVAALMPWVEFAFAAEIAALTEAA</sequence>
<evidence type="ECO:0000256" key="6">
    <source>
        <dbReference type="ARBA" id="ARBA00022576"/>
    </source>
</evidence>
<dbReference type="PIRSF" id="PIRSF000525">
    <property type="entry name" value="SerC"/>
    <property type="match status" value="1"/>
</dbReference>
<comment type="similarity">
    <text evidence="3">Belongs to the class-V pyridoxal-phosphate-dependent aminotransferase family. SerC subfamily.</text>
</comment>
<organism evidence="12 13">
    <name type="scientific">Gemmobacter caeni</name>
    <dbReference type="NCBI Taxonomy" id="589035"/>
    <lineage>
        <taxon>Bacteria</taxon>
        <taxon>Pseudomonadati</taxon>
        <taxon>Pseudomonadota</taxon>
        <taxon>Alphaproteobacteria</taxon>
        <taxon>Rhodobacterales</taxon>
        <taxon>Paracoccaceae</taxon>
        <taxon>Gemmobacter</taxon>
    </lineage>
</organism>
<evidence type="ECO:0000256" key="5">
    <source>
        <dbReference type="ARBA" id="ARBA00022490"/>
    </source>
</evidence>
<keyword evidence="13" id="KW-1185">Reference proteome</keyword>
<keyword evidence="5" id="KW-0963">Cytoplasm</keyword>
<dbReference type="SUPFAM" id="SSF53383">
    <property type="entry name" value="PLP-dependent transferases"/>
    <property type="match status" value="1"/>
</dbReference>
<evidence type="ECO:0000313" key="13">
    <source>
        <dbReference type="Proteomes" id="UP000244224"/>
    </source>
</evidence>
<dbReference type="Gene3D" id="3.40.640.10">
    <property type="entry name" value="Type I PLP-dependent aspartate aminotransferase-like (Major domain)"/>
    <property type="match status" value="1"/>
</dbReference>
<dbReference type="RefSeq" id="WP_108128655.1">
    <property type="nucleotide sequence ID" value="NZ_QBKP01000005.1"/>
</dbReference>
<keyword evidence="9" id="KW-0663">Pyridoxal phosphate</keyword>
<dbReference type="EMBL" id="QBKP01000005">
    <property type="protein sequence ID" value="PTX50396.1"/>
    <property type="molecule type" value="Genomic_DNA"/>
</dbReference>
<gene>
    <name evidence="12" type="ORF">C8N34_10540</name>
</gene>
<dbReference type="OrthoDB" id="9772439at2"/>
<dbReference type="GO" id="GO:0004760">
    <property type="term" value="F:L-serine-pyruvate transaminase activity"/>
    <property type="evidence" value="ECO:0007669"/>
    <property type="project" value="TreeGrafter"/>
</dbReference>
<dbReference type="Proteomes" id="UP000244224">
    <property type="component" value="Unassembled WGS sequence"/>
</dbReference>
<evidence type="ECO:0000256" key="1">
    <source>
        <dbReference type="ARBA" id="ARBA00001933"/>
    </source>
</evidence>
<dbReference type="GO" id="GO:0019265">
    <property type="term" value="P:glycine biosynthetic process, by transamination of glyoxylate"/>
    <property type="evidence" value="ECO:0007669"/>
    <property type="project" value="TreeGrafter"/>
</dbReference>
<dbReference type="NCBIfam" id="NF002841">
    <property type="entry name" value="PRK03080.1-2"/>
    <property type="match status" value="1"/>
</dbReference>
<evidence type="ECO:0000256" key="9">
    <source>
        <dbReference type="ARBA" id="ARBA00022898"/>
    </source>
</evidence>
<dbReference type="UniPathway" id="UPA00135">
    <property type="reaction ID" value="UER00197"/>
</dbReference>
<dbReference type="CDD" id="cd01494">
    <property type="entry name" value="AAT_I"/>
    <property type="match status" value="1"/>
</dbReference>